<dbReference type="EMBL" id="JAGGLV010000001">
    <property type="protein sequence ID" value="MBP2110435.1"/>
    <property type="molecule type" value="Genomic_DNA"/>
</dbReference>
<keyword evidence="5" id="KW-1185">Reference proteome</keyword>
<reference evidence="4 5" key="1">
    <citation type="submission" date="2021-03" db="EMBL/GenBank/DDBJ databases">
        <title>Genomic Encyclopedia of Type Strains, Phase IV (KMG-IV): sequencing the most valuable type-strain genomes for metagenomic binning, comparative biology and taxonomic classification.</title>
        <authorList>
            <person name="Goeker M."/>
        </authorList>
    </citation>
    <scope>NUCLEOTIDE SEQUENCE [LARGE SCALE GENOMIC DNA]</scope>
    <source>
        <strain evidence="4 5">DSM 101953</strain>
    </source>
</reference>
<evidence type="ECO:0000256" key="2">
    <source>
        <dbReference type="SAM" id="Phobius"/>
    </source>
</evidence>
<dbReference type="Pfam" id="PF12207">
    <property type="entry name" value="DUF3600"/>
    <property type="match status" value="1"/>
</dbReference>
<gene>
    <name evidence="4" type="ORF">J2Z70_000574</name>
</gene>
<feature type="coiled-coil region" evidence="1">
    <location>
        <begin position="82"/>
        <end position="109"/>
    </location>
</feature>
<keyword evidence="2" id="KW-0472">Membrane</keyword>
<feature type="domain" description="DUF3600" evidence="3">
    <location>
        <begin position="68"/>
        <end position="166"/>
    </location>
</feature>
<keyword evidence="1" id="KW-0175">Coiled coil</keyword>
<dbReference type="InterPro" id="IPR038267">
    <property type="entry name" value="ECF_sigma_eff"/>
</dbReference>
<evidence type="ECO:0000313" key="5">
    <source>
        <dbReference type="Proteomes" id="UP000773462"/>
    </source>
</evidence>
<evidence type="ECO:0000313" key="4">
    <source>
        <dbReference type="EMBL" id="MBP2110435.1"/>
    </source>
</evidence>
<accession>A0ABS4NK66</accession>
<dbReference type="Gene3D" id="1.10.3950.10">
    <property type="entry name" value="putative ecf-type sigma factor negative effector from bacillus cereus"/>
    <property type="match status" value="2"/>
</dbReference>
<name>A0ABS4NK66_9BACL</name>
<feature type="transmembrane region" description="Helical" evidence="2">
    <location>
        <begin position="45"/>
        <end position="68"/>
    </location>
</feature>
<evidence type="ECO:0000256" key="1">
    <source>
        <dbReference type="SAM" id="Coils"/>
    </source>
</evidence>
<keyword evidence="2" id="KW-1133">Transmembrane helix</keyword>
<comment type="caution">
    <text evidence="4">The sequence shown here is derived from an EMBL/GenBank/DDBJ whole genome shotgun (WGS) entry which is preliminary data.</text>
</comment>
<proteinExistence type="predicted"/>
<organism evidence="4 5">
    <name type="scientific">Paenibacillus silagei</name>
    <dbReference type="NCBI Taxonomy" id="1670801"/>
    <lineage>
        <taxon>Bacteria</taxon>
        <taxon>Bacillati</taxon>
        <taxon>Bacillota</taxon>
        <taxon>Bacilli</taxon>
        <taxon>Bacillales</taxon>
        <taxon>Paenibacillaceae</taxon>
        <taxon>Paenibacillus</taxon>
    </lineage>
</organism>
<keyword evidence="2" id="KW-0812">Transmembrane</keyword>
<evidence type="ECO:0000259" key="3">
    <source>
        <dbReference type="Pfam" id="PF12207"/>
    </source>
</evidence>
<protein>
    <recommendedName>
        <fullName evidence="3">DUF3600 domain-containing protein</fullName>
    </recommendedName>
</protein>
<dbReference type="InterPro" id="IPR022019">
    <property type="entry name" value="DUF3600"/>
</dbReference>
<dbReference type="Proteomes" id="UP000773462">
    <property type="component" value="Unassembled WGS sequence"/>
</dbReference>
<dbReference type="RefSeq" id="WP_209869046.1">
    <property type="nucleotide sequence ID" value="NZ_JAGGLV010000001.1"/>
</dbReference>
<sequence length="253" mass="28762">MNFNEKLRTVLQEEARNLNAPPELKERILNQTVTGQGGRRMKKKWIVAGVLAATLLIPTGAFAGYHYLANSMYGSKEAAATIGLSQQKYEELEAKLQRLKHNFSEEEAAKVMSLLKELGDYNLLAADSKGIFHIEQLDAEEQKAYQKLLVELEPYFKEMNETDKSKTKASGTDRGAFWDSLLEKAEQRLTEQEYRELEPIINQLKSYDAKVTDPDGSVHMDRLSTEEIQKQEKLLEALTPYVNKLDIMVKTSS</sequence>